<dbReference type="GeneID" id="25901935"/>
<feature type="compositionally biased region" description="Polar residues" evidence="1">
    <location>
        <begin position="287"/>
        <end position="298"/>
    </location>
</feature>
<keyword evidence="3" id="KW-1185">Reference proteome</keyword>
<proteinExistence type="predicted"/>
<organism evidence="2 3">
    <name type="scientific">Sphaeroforma arctica JP610</name>
    <dbReference type="NCBI Taxonomy" id="667725"/>
    <lineage>
        <taxon>Eukaryota</taxon>
        <taxon>Ichthyosporea</taxon>
        <taxon>Ichthyophonida</taxon>
        <taxon>Sphaeroforma</taxon>
    </lineage>
</organism>
<name>A0A0L0GBP8_9EUKA</name>
<dbReference type="RefSeq" id="XP_014160327.1">
    <property type="nucleotide sequence ID" value="XM_014304852.1"/>
</dbReference>
<protein>
    <submittedName>
        <fullName evidence="2">Uncharacterized protein</fullName>
    </submittedName>
</protein>
<evidence type="ECO:0000256" key="1">
    <source>
        <dbReference type="SAM" id="MobiDB-lite"/>
    </source>
</evidence>
<evidence type="ECO:0000313" key="2">
    <source>
        <dbReference type="EMBL" id="KNC86425.1"/>
    </source>
</evidence>
<feature type="region of interest" description="Disordered" evidence="1">
    <location>
        <begin position="265"/>
        <end position="344"/>
    </location>
</feature>
<evidence type="ECO:0000313" key="3">
    <source>
        <dbReference type="Proteomes" id="UP000054560"/>
    </source>
</evidence>
<dbReference type="Proteomes" id="UP000054560">
    <property type="component" value="Unassembled WGS sequence"/>
</dbReference>
<dbReference type="EMBL" id="KQ241652">
    <property type="protein sequence ID" value="KNC86425.1"/>
    <property type="molecule type" value="Genomic_DNA"/>
</dbReference>
<gene>
    <name evidence="2" type="ORF">SARC_01431</name>
</gene>
<accession>A0A0L0GBP8</accession>
<sequence length="344" mass="35231">MFDVSTPLPFVLAISCRHPTAPTVFGVHVKVGRAGKLRVKKHLPMNLPSLGSVHLHTDSVLSDERLTQALESHMCIPTVMAMMYGGIDSHFSTLCVRKPEPPLPVSDSFLASLTGASMNTPATLGAVGTGGLGMNFDLAMPKSDAGAGVQTGLLLASSATTTAQATYPNLIGARMSGDLSLTPGMSLQPNLGNVLGMGDTIPSANSGSLAGGLIDPQAALVQLNEPEIDTTPIIAVGGIENKDSNTAGMEGAGIGAGTDAGTLARGSGLGTDSSVNGTGDVGRISDANGTLGDQNVKGTSHDHKLDTTTDILADSNRKRKREDDGDEHEGSDSKRQTTRPTPGV</sequence>
<dbReference type="AlphaFoldDB" id="A0A0L0GBP8"/>
<reference evidence="2 3" key="1">
    <citation type="submission" date="2011-02" db="EMBL/GenBank/DDBJ databases">
        <title>The Genome Sequence of Sphaeroforma arctica JP610.</title>
        <authorList>
            <consortium name="The Broad Institute Genome Sequencing Platform"/>
            <person name="Russ C."/>
            <person name="Cuomo C."/>
            <person name="Young S.K."/>
            <person name="Zeng Q."/>
            <person name="Gargeya S."/>
            <person name="Alvarado L."/>
            <person name="Berlin A."/>
            <person name="Chapman S.B."/>
            <person name="Chen Z."/>
            <person name="Freedman E."/>
            <person name="Gellesch M."/>
            <person name="Goldberg J."/>
            <person name="Griggs A."/>
            <person name="Gujja S."/>
            <person name="Heilman E."/>
            <person name="Heiman D."/>
            <person name="Howarth C."/>
            <person name="Mehta T."/>
            <person name="Neiman D."/>
            <person name="Pearson M."/>
            <person name="Roberts A."/>
            <person name="Saif S."/>
            <person name="Shea T."/>
            <person name="Shenoy N."/>
            <person name="Sisk P."/>
            <person name="Stolte C."/>
            <person name="Sykes S."/>
            <person name="White J."/>
            <person name="Yandava C."/>
            <person name="Burger G."/>
            <person name="Gray M.W."/>
            <person name="Holland P.W.H."/>
            <person name="King N."/>
            <person name="Lang F.B.F."/>
            <person name="Roger A.J."/>
            <person name="Ruiz-Trillo I."/>
            <person name="Haas B."/>
            <person name="Nusbaum C."/>
            <person name="Birren B."/>
        </authorList>
    </citation>
    <scope>NUCLEOTIDE SEQUENCE [LARGE SCALE GENOMIC DNA]</scope>
    <source>
        <strain evidence="2 3">JP610</strain>
    </source>
</reference>